<name>A0ACC0CW98_9PEZI</name>
<sequence length="343" mass="36621">MANAIQGFACGNTNMDQSAKFQADFEKEFQTAQHLVNSPGVFNSARLYTNVQAETTDTPIEAFQAAINTNTSLLLGIWCSGTASITNELKALSTALDQFGSSLADLVVGISVGSEDMYRASDSGVKNEAGIGASPDAIVKFINETRKAIEGTPLSDKLVGHVDTWSAWSNESNKAVVDAVDWVGTDLYPFFEYELDNTFDNAVSIFDDLYQTTVNASQDKPVWITETGWPKSGDGKGKATTGVDLMASYWQEIGCNKLFGRTNTWWYTLKDADAASAQKFAVTDDDLSTSALFDMTCANGSGAPATVNVGEWKESGSGRLVSDVSTVGLLVVAFGLLSSFGGL</sequence>
<dbReference type="Proteomes" id="UP001497680">
    <property type="component" value="Unassembled WGS sequence"/>
</dbReference>
<accession>A0ACC0CW98</accession>
<keyword evidence="2" id="KW-1185">Reference proteome</keyword>
<organism evidence="1 2">
    <name type="scientific">Hypoxylon rubiginosum</name>
    <dbReference type="NCBI Taxonomy" id="110542"/>
    <lineage>
        <taxon>Eukaryota</taxon>
        <taxon>Fungi</taxon>
        <taxon>Dikarya</taxon>
        <taxon>Ascomycota</taxon>
        <taxon>Pezizomycotina</taxon>
        <taxon>Sordariomycetes</taxon>
        <taxon>Xylariomycetidae</taxon>
        <taxon>Xylariales</taxon>
        <taxon>Hypoxylaceae</taxon>
        <taxon>Hypoxylon</taxon>
    </lineage>
</organism>
<protein>
    <submittedName>
        <fullName evidence="1">Glucan 1,3-beta-glucosidase</fullName>
    </submittedName>
</protein>
<comment type="caution">
    <text evidence="1">The sequence shown here is derived from an EMBL/GenBank/DDBJ whole genome shotgun (WGS) entry which is preliminary data.</text>
</comment>
<reference evidence="1 2" key="1">
    <citation type="journal article" date="2022" name="New Phytol.">
        <title>Ecological generalism drives hyperdiversity of secondary metabolite gene clusters in xylarialean endophytes.</title>
        <authorList>
            <person name="Franco M.E.E."/>
            <person name="Wisecaver J.H."/>
            <person name="Arnold A.E."/>
            <person name="Ju Y.M."/>
            <person name="Slot J.C."/>
            <person name="Ahrendt S."/>
            <person name="Moore L.P."/>
            <person name="Eastman K.E."/>
            <person name="Scott K."/>
            <person name="Konkel Z."/>
            <person name="Mondo S.J."/>
            <person name="Kuo A."/>
            <person name="Hayes R.D."/>
            <person name="Haridas S."/>
            <person name="Andreopoulos B."/>
            <person name="Riley R."/>
            <person name="LaButti K."/>
            <person name="Pangilinan J."/>
            <person name="Lipzen A."/>
            <person name="Amirebrahimi M."/>
            <person name="Yan J."/>
            <person name="Adam C."/>
            <person name="Keymanesh K."/>
            <person name="Ng V."/>
            <person name="Louie K."/>
            <person name="Northen T."/>
            <person name="Drula E."/>
            <person name="Henrissat B."/>
            <person name="Hsieh H.M."/>
            <person name="Youens-Clark K."/>
            <person name="Lutzoni F."/>
            <person name="Miadlikowska J."/>
            <person name="Eastwood D.C."/>
            <person name="Hamelin R.C."/>
            <person name="Grigoriev I.V."/>
            <person name="U'Ren J.M."/>
        </authorList>
    </citation>
    <scope>NUCLEOTIDE SEQUENCE [LARGE SCALE GENOMIC DNA]</scope>
    <source>
        <strain evidence="1 2">ER1909</strain>
    </source>
</reference>
<proteinExistence type="predicted"/>
<dbReference type="EMBL" id="MU394334">
    <property type="protein sequence ID" value="KAI6084674.1"/>
    <property type="molecule type" value="Genomic_DNA"/>
</dbReference>
<evidence type="ECO:0000313" key="1">
    <source>
        <dbReference type="EMBL" id="KAI6084674.1"/>
    </source>
</evidence>
<evidence type="ECO:0000313" key="2">
    <source>
        <dbReference type="Proteomes" id="UP001497680"/>
    </source>
</evidence>
<gene>
    <name evidence="1" type="ORF">F4821DRAFT_271040</name>
</gene>